<dbReference type="NCBIfam" id="NF010925">
    <property type="entry name" value="PRK14345.1"/>
    <property type="match status" value="1"/>
</dbReference>
<protein>
    <recommendedName>
        <fullName evidence="3">lipoyl(octanoyl) transferase</fullName>
        <ecNumber evidence="3">2.3.1.181</ecNumber>
    </recommendedName>
</protein>
<evidence type="ECO:0000256" key="2">
    <source>
        <dbReference type="ARBA" id="ARBA00007907"/>
    </source>
</evidence>
<dbReference type="InterPro" id="IPR004143">
    <property type="entry name" value="BPL_LPL_catalytic"/>
</dbReference>
<feature type="domain" description="BPL/LPL catalytic" evidence="6">
    <location>
        <begin position="87"/>
        <end position="284"/>
    </location>
</feature>
<keyword evidence="8" id="KW-1185">Reference proteome</keyword>
<evidence type="ECO:0000256" key="5">
    <source>
        <dbReference type="ARBA" id="ARBA00023315"/>
    </source>
</evidence>
<dbReference type="NCBIfam" id="TIGR00214">
    <property type="entry name" value="lipB"/>
    <property type="match status" value="1"/>
</dbReference>
<sequence>MIFVAETSSFSFIPSCPTNGRRPNSRQMVTLNRVSNQRASDFASVTRDDRRKCELFDLCKRLVPYKDAWNWQKDIVREKRTLIEKKEECPDTLIVLQHHPLYTLGTGSSTGYLNFDVEDAPYEVYRTERGGEVTYHGPGQLVMYPIINLRNHKMDLHWYLRALEEVVIRVLSSTFSIEASRVDGLTGVWVGDQKLAAIGIKVSHWITYHGLALNVTTDLKPFDWIVPCGIWNKKVGSIKGLLQEVRLCNGCDDVDMHQFDDIQLIDMTYKSLIREFSEVFQLKIVIKQFGVFGEKTRKDN</sequence>
<dbReference type="Gene3D" id="3.30.930.10">
    <property type="entry name" value="Bira Bifunctional Protein, Domain 2"/>
    <property type="match status" value="1"/>
</dbReference>
<dbReference type="PANTHER" id="PTHR10993">
    <property type="entry name" value="OCTANOYLTRANSFERASE"/>
    <property type="match status" value="1"/>
</dbReference>
<comment type="pathway">
    <text evidence="1">Protein modification; protein lipoylation via endogenous pathway; protein N(6)-(lipoyl)lysine from octanoyl-[acyl-carrier-protein]: step 1/2.</text>
</comment>
<dbReference type="InterPro" id="IPR000544">
    <property type="entry name" value="Octanoyltransferase"/>
</dbReference>
<comment type="similarity">
    <text evidence="2">Belongs to the LipB family.</text>
</comment>
<evidence type="ECO:0000313" key="7">
    <source>
        <dbReference type="EMBL" id="KAJ9186646.1"/>
    </source>
</evidence>
<organism evidence="7 8">
    <name type="scientific">Hevea brasiliensis</name>
    <name type="common">Para rubber tree</name>
    <name type="synonym">Siphonia brasiliensis</name>
    <dbReference type="NCBI Taxonomy" id="3981"/>
    <lineage>
        <taxon>Eukaryota</taxon>
        <taxon>Viridiplantae</taxon>
        <taxon>Streptophyta</taxon>
        <taxon>Embryophyta</taxon>
        <taxon>Tracheophyta</taxon>
        <taxon>Spermatophyta</taxon>
        <taxon>Magnoliopsida</taxon>
        <taxon>eudicotyledons</taxon>
        <taxon>Gunneridae</taxon>
        <taxon>Pentapetalae</taxon>
        <taxon>rosids</taxon>
        <taxon>fabids</taxon>
        <taxon>Malpighiales</taxon>
        <taxon>Euphorbiaceae</taxon>
        <taxon>Crotonoideae</taxon>
        <taxon>Micrandreae</taxon>
        <taxon>Hevea</taxon>
    </lineage>
</organism>
<name>A0ABQ9N258_HEVBR</name>
<evidence type="ECO:0000256" key="3">
    <source>
        <dbReference type="ARBA" id="ARBA00012334"/>
    </source>
</evidence>
<comment type="caution">
    <text evidence="7">The sequence shown here is derived from an EMBL/GenBank/DDBJ whole genome shotgun (WGS) entry which is preliminary data.</text>
</comment>
<accession>A0ABQ9N258</accession>
<dbReference type="InterPro" id="IPR020605">
    <property type="entry name" value="Octanoyltransferase_CS"/>
</dbReference>
<gene>
    <name evidence="7" type="ORF">P3X46_002193</name>
</gene>
<dbReference type="Proteomes" id="UP001174677">
    <property type="component" value="Chromosome 2"/>
</dbReference>
<keyword evidence="5" id="KW-0012">Acyltransferase</keyword>
<dbReference type="PROSITE" id="PS51733">
    <property type="entry name" value="BPL_LPL_CATALYTIC"/>
    <property type="match status" value="1"/>
</dbReference>
<dbReference type="PROSITE" id="PS01313">
    <property type="entry name" value="LIPB"/>
    <property type="match status" value="1"/>
</dbReference>
<dbReference type="EMBL" id="JARPOI010000002">
    <property type="protein sequence ID" value="KAJ9186646.1"/>
    <property type="molecule type" value="Genomic_DNA"/>
</dbReference>
<dbReference type="InterPro" id="IPR045864">
    <property type="entry name" value="aa-tRNA-synth_II/BPL/LPL"/>
</dbReference>
<reference evidence="7" key="1">
    <citation type="journal article" date="2023" name="Plant Biotechnol. J.">
        <title>Chromosome-level wild Hevea brasiliensis genome provides new tools for genomic-assisted breeding and valuable loci to elevate rubber yield.</title>
        <authorList>
            <person name="Cheng H."/>
            <person name="Song X."/>
            <person name="Hu Y."/>
            <person name="Wu T."/>
            <person name="Yang Q."/>
            <person name="An Z."/>
            <person name="Feng S."/>
            <person name="Deng Z."/>
            <person name="Wu W."/>
            <person name="Zeng X."/>
            <person name="Tu M."/>
            <person name="Wang X."/>
            <person name="Huang H."/>
        </authorList>
    </citation>
    <scope>NUCLEOTIDE SEQUENCE</scope>
    <source>
        <strain evidence="7">MT/VB/25A 57/8</strain>
    </source>
</reference>
<dbReference type="CDD" id="cd16444">
    <property type="entry name" value="LipB"/>
    <property type="match status" value="1"/>
</dbReference>
<dbReference type="Pfam" id="PF21948">
    <property type="entry name" value="LplA-B_cat"/>
    <property type="match status" value="1"/>
</dbReference>
<dbReference type="EC" id="2.3.1.181" evidence="3"/>
<evidence type="ECO:0000256" key="1">
    <source>
        <dbReference type="ARBA" id="ARBA00004821"/>
    </source>
</evidence>
<dbReference type="HAMAP" id="MF_00013">
    <property type="entry name" value="LipB"/>
    <property type="match status" value="1"/>
</dbReference>
<proteinExistence type="inferred from homology"/>
<evidence type="ECO:0000256" key="4">
    <source>
        <dbReference type="ARBA" id="ARBA00022679"/>
    </source>
</evidence>
<dbReference type="SUPFAM" id="SSF55681">
    <property type="entry name" value="Class II aaRS and biotin synthetases"/>
    <property type="match status" value="1"/>
</dbReference>
<evidence type="ECO:0000313" key="8">
    <source>
        <dbReference type="Proteomes" id="UP001174677"/>
    </source>
</evidence>
<keyword evidence="4" id="KW-0808">Transferase</keyword>
<dbReference type="PANTHER" id="PTHR10993:SF7">
    <property type="entry name" value="LIPOYLTRANSFERASE 2, MITOCHONDRIAL-RELATED"/>
    <property type="match status" value="1"/>
</dbReference>
<evidence type="ECO:0000259" key="6">
    <source>
        <dbReference type="PROSITE" id="PS51733"/>
    </source>
</evidence>